<evidence type="ECO:0000256" key="7">
    <source>
        <dbReference type="ARBA" id="ARBA00022723"/>
    </source>
</evidence>
<keyword evidence="10 14" id="KW-0408">Iron</keyword>
<dbReference type="Gene3D" id="1.10.340.30">
    <property type="entry name" value="Hypothetical protein, domain 2"/>
    <property type="match status" value="1"/>
</dbReference>
<proteinExistence type="inferred from homology"/>
<dbReference type="InterPro" id="IPR011257">
    <property type="entry name" value="DNA_glycosylase"/>
</dbReference>
<dbReference type="PANTHER" id="PTHR42944:SF1">
    <property type="entry name" value="ADENINE DNA GLYCOSYLASE"/>
    <property type="match status" value="1"/>
</dbReference>
<dbReference type="EC" id="3.2.2.31" evidence="4 14"/>
<reference evidence="16 17" key="1">
    <citation type="submission" date="2017-03" db="EMBL/GenBank/DDBJ databases">
        <title>Genome sequencing of Shewanella japonica KCTC 22435.</title>
        <authorList>
            <person name="Kim K.M."/>
        </authorList>
    </citation>
    <scope>NUCLEOTIDE SEQUENCE [LARGE SCALE GENOMIC DNA]</scope>
    <source>
        <strain evidence="16 17">KCTC 22435</strain>
    </source>
</reference>
<accession>A0ABN4YB48</accession>
<name>A0ABN4YB48_9GAMM</name>
<evidence type="ECO:0000256" key="14">
    <source>
        <dbReference type="RuleBase" id="RU365096"/>
    </source>
</evidence>
<evidence type="ECO:0000256" key="4">
    <source>
        <dbReference type="ARBA" id="ARBA00012045"/>
    </source>
</evidence>
<dbReference type="Gene3D" id="1.10.1670.10">
    <property type="entry name" value="Helix-hairpin-Helix base-excision DNA repair enzymes (C-terminal)"/>
    <property type="match status" value="1"/>
</dbReference>
<evidence type="ECO:0000256" key="8">
    <source>
        <dbReference type="ARBA" id="ARBA00022763"/>
    </source>
</evidence>
<keyword evidence="9" id="KW-0378">Hydrolase</keyword>
<dbReference type="InterPro" id="IPR004036">
    <property type="entry name" value="Endonuclease-III-like_CS2"/>
</dbReference>
<dbReference type="InterPro" id="IPR015797">
    <property type="entry name" value="NUDIX_hydrolase-like_dom_sf"/>
</dbReference>
<evidence type="ECO:0000256" key="6">
    <source>
        <dbReference type="ARBA" id="ARBA00022485"/>
    </source>
</evidence>
<dbReference type="SUPFAM" id="SSF55811">
    <property type="entry name" value="Nudix"/>
    <property type="match status" value="1"/>
</dbReference>
<dbReference type="PROSITE" id="PS01155">
    <property type="entry name" value="ENDONUCLEASE_III_2"/>
    <property type="match status" value="1"/>
</dbReference>
<dbReference type="InterPro" id="IPR003265">
    <property type="entry name" value="HhH-GPD_domain"/>
</dbReference>
<comment type="catalytic activity">
    <reaction evidence="1 14">
        <text>Hydrolyzes free adenine bases from 7,8-dihydro-8-oxoguanine:adenine mismatched double-stranded DNA, leaving an apurinic site.</text>
        <dbReference type="EC" id="3.2.2.31"/>
    </reaction>
</comment>
<keyword evidence="11" id="KW-0411">Iron-sulfur</keyword>
<dbReference type="Pfam" id="PF00633">
    <property type="entry name" value="HHH"/>
    <property type="match status" value="1"/>
</dbReference>
<gene>
    <name evidence="16" type="ORF">SJ2017_1307</name>
</gene>
<dbReference type="RefSeq" id="WP_080915246.1">
    <property type="nucleotide sequence ID" value="NZ_CP020472.1"/>
</dbReference>
<keyword evidence="17" id="KW-1185">Reference proteome</keyword>
<evidence type="ECO:0000256" key="10">
    <source>
        <dbReference type="ARBA" id="ARBA00023004"/>
    </source>
</evidence>
<protein>
    <recommendedName>
        <fullName evidence="5 14">Adenine DNA glycosylase</fullName>
        <ecNumber evidence="4 14">3.2.2.31</ecNumber>
    </recommendedName>
</protein>
<dbReference type="SMART" id="SM00478">
    <property type="entry name" value="ENDO3c"/>
    <property type="match status" value="1"/>
</dbReference>
<dbReference type="InterPro" id="IPR029119">
    <property type="entry name" value="MutY_C"/>
</dbReference>
<dbReference type="Gene3D" id="3.90.79.10">
    <property type="entry name" value="Nucleoside Triphosphate Pyrophosphohydrolase"/>
    <property type="match status" value="1"/>
</dbReference>
<evidence type="ECO:0000256" key="13">
    <source>
        <dbReference type="ARBA" id="ARBA00023295"/>
    </source>
</evidence>
<keyword evidence="7" id="KW-0479">Metal-binding</keyword>
<keyword evidence="13 14" id="KW-0326">Glycosidase</keyword>
<evidence type="ECO:0000256" key="11">
    <source>
        <dbReference type="ARBA" id="ARBA00023014"/>
    </source>
</evidence>
<keyword evidence="6" id="KW-0004">4Fe-4S</keyword>
<sequence length="369" mass="41731">MKNVNSFSERIIAWYDINGRKSLPWQLNKTPYRVWISEIMLQQTQVATVIPYYEKFMSSFPTIADLAAASEDDVLHHWTGLGYYARARNLHKAAKTVCEQFQGKFPENIDDVIALPGIGRSTAGAILSLSLGQHHSILDGNVKRVLARHGAIEGWPGKKSVEQQLWTLTDKLTPKKEIRKFNQAMMDIGSAVCTRSKPQCERCPVAIDCQAQLSGRQTEFPGKKPKKTIPTKSAFMLVQQHKGEVILFKRPPTGIWGGLWCFPQFESQQALQDYVSKEFSDKNIDHCEPEWLAGFRHTFSHFHLDIQPVLVKIETEQNNHPFENTTMEQNQTLWYNIHHPAKVGLAAATERILSHLVALSAADPTSGSR</sequence>
<evidence type="ECO:0000256" key="3">
    <source>
        <dbReference type="ARBA" id="ARBA00008343"/>
    </source>
</evidence>
<keyword evidence="12" id="KW-0234">DNA repair</keyword>
<dbReference type="Pfam" id="PF00730">
    <property type="entry name" value="HhH-GPD"/>
    <property type="match status" value="1"/>
</dbReference>
<dbReference type="InterPro" id="IPR005760">
    <property type="entry name" value="A/G_AdeGlyc_MutY"/>
</dbReference>
<organism evidence="16 17">
    <name type="scientific">Shewanella japonica</name>
    <dbReference type="NCBI Taxonomy" id="93973"/>
    <lineage>
        <taxon>Bacteria</taxon>
        <taxon>Pseudomonadati</taxon>
        <taxon>Pseudomonadota</taxon>
        <taxon>Gammaproteobacteria</taxon>
        <taxon>Alteromonadales</taxon>
        <taxon>Shewanellaceae</taxon>
        <taxon>Shewanella</taxon>
    </lineage>
</organism>
<dbReference type="InterPro" id="IPR023170">
    <property type="entry name" value="HhH_base_excis_C"/>
</dbReference>
<dbReference type="EMBL" id="CP020472">
    <property type="protein sequence ID" value="ARD21631.1"/>
    <property type="molecule type" value="Genomic_DNA"/>
</dbReference>
<dbReference type="PANTHER" id="PTHR42944">
    <property type="entry name" value="ADENINE DNA GLYCOSYLASE"/>
    <property type="match status" value="1"/>
</dbReference>
<dbReference type="CDD" id="cd03431">
    <property type="entry name" value="NUDIX_DNA_Glycosylase_C-MutY"/>
    <property type="match status" value="1"/>
</dbReference>
<evidence type="ECO:0000256" key="12">
    <source>
        <dbReference type="ARBA" id="ARBA00023204"/>
    </source>
</evidence>
<evidence type="ECO:0000256" key="1">
    <source>
        <dbReference type="ARBA" id="ARBA00000843"/>
    </source>
</evidence>
<comment type="cofactor">
    <cofactor evidence="14">
        <name>[4Fe-4S] cluster</name>
        <dbReference type="ChEBI" id="CHEBI:49883"/>
    </cofactor>
    <text evidence="14">Binds 1 [4Fe-4S] cluster.</text>
</comment>
<evidence type="ECO:0000259" key="15">
    <source>
        <dbReference type="SMART" id="SM00478"/>
    </source>
</evidence>
<evidence type="ECO:0000256" key="9">
    <source>
        <dbReference type="ARBA" id="ARBA00022801"/>
    </source>
</evidence>
<comment type="function">
    <text evidence="2">Adenine glycosylase active on G-A mispairs. MutY also corrects error-prone DNA synthesis past GO lesions which are due to the oxidatively damaged form of guanine: 7,8-dihydro-8-oxoguanine (8-oxo-dGTP).</text>
</comment>
<dbReference type="CDD" id="cd00056">
    <property type="entry name" value="ENDO3c"/>
    <property type="match status" value="1"/>
</dbReference>
<evidence type="ECO:0000256" key="2">
    <source>
        <dbReference type="ARBA" id="ARBA00002933"/>
    </source>
</evidence>
<dbReference type="NCBIfam" id="TIGR01084">
    <property type="entry name" value="mutY"/>
    <property type="match status" value="1"/>
</dbReference>
<comment type="similarity">
    <text evidence="3 14">Belongs to the Nth/MutY family.</text>
</comment>
<dbReference type="Proteomes" id="UP000191820">
    <property type="component" value="Chromosome"/>
</dbReference>
<evidence type="ECO:0000313" key="16">
    <source>
        <dbReference type="EMBL" id="ARD21631.1"/>
    </source>
</evidence>
<dbReference type="NCBIfam" id="NF008132">
    <property type="entry name" value="PRK10880.1"/>
    <property type="match status" value="1"/>
</dbReference>
<evidence type="ECO:0000313" key="17">
    <source>
        <dbReference type="Proteomes" id="UP000191820"/>
    </source>
</evidence>
<dbReference type="InterPro" id="IPR000445">
    <property type="entry name" value="HhH_motif"/>
</dbReference>
<dbReference type="InterPro" id="IPR044298">
    <property type="entry name" value="MIG/MutY"/>
</dbReference>
<evidence type="ECO:0000256" key="5">
    <source>
        <dbReference type="ARBA" id="ARBA00022023"/>
    </source>
</evidence>
<dbReference type="Pfam" id="PF14815">
    <property type="entry name" value="NUDIX_4"/>
    <property type="match status" value="1"/>
</dbReference>
<feature type="domain" description="HhH-GPD" evidence="15">
    <location>
        <begin position="40"/>
        <end position="191"/>
    </location>
</feature>
<keyword evidence="8 14" id="KW-0227">DNA damage</keyword>
<dbReference type="SUPFAM" id="SSF48150">
    <property type="entry name" value="DNA-glycosylase"/>
    <property type="match status" value="1"/>
</dbReference>